<proteinExistence type="predicted"/>
<organism evidence="1 2">
    <name type="scientific">Paramuricea clavata</name>
    <name type="common">Red gorgonian</name>
    <name type="synonym">Violescent sea-whip</name>
    <dbReference type="NCBI Taxonomy" id="317549"/>
    <lineage>
        <taxon>Eukaryota</taxon>
        <taxon>Metazoa</taxon>
        <taxon>Cnidaria</taxon>
        <taxon>Anthozoa</taxon>
        <taxon>Octocorallia</taxon>
        <taxon>Malacalcyonacea</taxon>
        <taxon>Plexauridae</taxon>
        <taxon>Paramuricea</taxon>
    </lineage>
</organism>
<evidence type="ECO:0000313" key="1">
    <source>
        <dbReference type="EMBL" id="CAB3980942.1"/>
    </source>
</evidence>
<sequence length="240" mass="27787">MHGNATRPHTRSFISREHSLKQEVKETLRTDRRAPRIIQDEKSKDINLLDPALQSTTIRDSKRLYNYRHLYGEAKTTTSIDQIQEVILKLLEQGSSAYEIDRDVLDKNQAFVREFLRHEKQACFVAYLQQSFTDIERFSTTSSNPRFSTPLACDTTFNIATYLVTQTMYKQMSVIGRESLKNPWFPGPFLVHRNQSMQEFSYFWQAVKRGNPGGILQETSGTTIHLLGKEHVQANVDKKL</sequence>
<dbReference type="Proteomes" id="UP001152795">
    <property type="component" value="Unassembled WGS sequence"/>
</dbReference>
<evidence type="ECO:0000313" key="2">
    <source>
        <dbReference type="Proteomes" id="UP001152795"/>
    </source>
</evidence>
<reference evidence="1" key="1">
    <citation type="submission" date="2020-04" db="EMBL/GenBank/DDBJ databases">
        <authorList>
            <person name="Alioto T."/>
            <person name="Alioto T."/>
            <person name="Gomez Garrido J."/>
        </authorList>
    </citation>
    <scope>NUCLEOTIDE SEQUENCE</scope>
    <source>
        <strain evidence="1">A484AB</strain>
    </source>
</reference>
<accession>A0A6S7FXV3</accession>
<comment type="caution">
    <text evidence="1">The sequence shown here is derived from an EMBL/GenBank/DDBJ whole genome shotgun (WGS) entry which is preliminary data.</text>
</comment>
<dbReference type="EMBL" id="CACRXK020000338">
    <property type="protein sequence ID" value="CAB3980942.1"/>
    <property type="molecule type" value="Genomic_DNA"/>
</dbReference>
<dbReference type="OrthoDB" id="10451166at2759"/>
<protein>
    <submittedName>
        <fullName evidence="1">Uncharacterized protein</fullName>
    </submittedName>
</protein>
<keyword evidence="2" id="KW-1185">Reference proteome</keyword>
<gene>
    <name evidence="1" type="ORF">PACLA_8A056171</name>
</gene>
<dbReference type="AlphaFoldDB" id="A0A6S7FXV3"/>
<name>A0A6S7FXV3_PARCT</name>